<dbReference type="STRING" id="1168035.SAMN05444280_1327"/>
<dbReference type="Gene3D" id="1.25.40.390">
    <property type="match status" value="1"/>
</dbReference>
<protein>
    <submittedName>
        <fullName evidence="2">Starch-binding associating with outer membrane</fullName>
    </submittedName>
</protein>
<dbReference type="AlphaFoldDB" id="A0A1M6MCH8"/>
<dbReference type="Pfam" id="PF14322">
    <property type="entry name" value="SusD-like_3"/>
    <property type="match status" value="1"/>
</dbReference>
<gene>
    <name evidence="2" type="ORF">SAMN05444280_1327</name>
</gene>
<feature type="domain" description="SusD-like N-terminal" evidence="1">
    <location>
        <begin position="42"/>
        <end position="223"/>
    </location>
</feature>
<evidence type="ECO:0000313" key="2">
    <source>
        <dbReference type="EMBL" id="SHJ81135.1"/>
    </source>
</evidence>
<dbReference type="Proteomes" id="UP000184050">
    <property type="component" value="Unassembled WGS sequence"/>
</dbReference>
<dbReference type="OrthoDB" id="636214at2"/>
<accession>A0A1M6MCH8</accession>
<dbReference type="RefSeq" id="WP_083578318.1">
    <property type="nucleotide sequence ID" value="NZ_FQZE01000032.1"/>
</dbReference>
<keyword evidence="3" id="KW-1185">Reference proteome</keyword>
<evidence type="ECO:0000313" key="3">
    <source>
        <dbReference type="Proteomes" id="UP000184050"/>
    </source>
</evidence>
<dbReference type="InterPro" id="IPR033985">
    <property type="entry name" value="SusD-like_N"/>
</dbReference>
<dbReference type="EMBL" id="FQZE01000032">
    <property type="protein sequence ID" value="SHJ81135.1"/>
    <property type="molecule type" value="Genomic_DNA"/>
</dbReference>
<evidence type="ECO:0000259" key="1">
    <source>
        <dbReference type="Pfam" id="PF14322"/>
    </source>
</evidence>
<dbReference type="SUPFAM" id="SSF48452">
    <property type="entry name" value="TPR-like"/>
    <property type="match status" value="1"/>
</dbReference>
<reference evidence="2 3" key="1">
    <citation type="submission" date="2016-11" db="EMBL/GenBank/DDBJ databases">
        <authorList>
            <person name="Jaros S."/>
            <person name="Januszkiewicz K."/>
            <person name="Wedrychowicz H."/>
        </authorList>
    </citation>
    <scope>NUCLEOTIDE SEQUENCE [LARGE SCALE GENOMIC DNA]</scope>
    <source>
        <strain evidence="2 3">DSM 27063</strain>
    </source>
</reference>
<dbReference type="InterPro" id="IPR011990">
    <property type="entry name" value="TPR-like_helical_dom_sf"/>
</dbReference>
<name>A0A1M6MCH8_9BACT</name>
<organism evidence="2 3">
    <name type="scientific">Tangfeifania diversioriginum</name>
    <dbReference type="NCBI Taxonomy" id="1168035"/>
    <lineage>
        <taxon>Bacteria</taxon>
        <taxon>Pseudomonadati</taxon>
        <taxon>Bacteroidota</taxon>
        <taxon>Bacteroidia</taxon>
        <taxon>Marinilabiliales</taxon>
        <taxon>Prolixibacteraceae</taxon>
        <taxon>Tangfeifania</taxon>
    </lineage>
</organism>
<proteinExistence type="predicted"/>
<sequence>MKLLYKFKISVLTLIAIFVLHGCEDILEEPVQSQFASSNLLSTKNGLESVLADAYARNGNIARTRNIVKREEMTADILWQTGGGENGTAAPLIGFRWDPSSRLEAFCWIEYWQMIRDANIIIESIENVSDFASDQDKSQLFAEAKFLRVWAYYQLWNQYGPLPIRKSQSDPLEIARPTQEEFYTFVETELLAVIPDLPDPGDEPAYGRVHSGGAQALLCKWYLNTLQWQKCANVAQDIISSNEFELFPDYYDLFALKNEHNSEFILVKAKLANQGNKNNLLATTLPWGYKEGLDGGLEGVVNEKWANYASQYRLYDEFYYSFDENDDRRKRILTKYINTSGDIVNLLTDYSDATRALK</sequence>